<gene>
    <name evidence="2" type="ORF">AT9943_LOCUS14417</name>
</gene>
<feature type="region of interest" description="Disordered" evidence="1">
    <location>
        <begin position="67"/>
        <end position="121"/>
    </location>
</feature>
<accession>A0A7G2EW67</accession>
<feature type="compositionally biased region" description="Basic residues" evidence="1">
    <location>
        <begin position="108"/>
        <end position="121"/>
    </location>
</feature>
<protein>
    <submittedName>
        <fullName evidence="2">(thale cress) hypothetical protein</fullName>
    </submittedName>
</protein>
<dbReference type="PROSITE" id="PS50330">
    <property type="entry name" value="UIM"/>
    <property type="match status" value="1"/>
</dbReference>
<dbReference type="Proteomes" id="UP000516314">
    <property type="component" value="Chromosome 4"/>
</dbReference>
<dbReference type="InterPro" id="IPR003903">
    <property type="entry name" value="UIM_dom"/>
</dbReference>
<feature type="region of interest" description="Disordered" evidence="1">
    <location>
        <begin position="1"/>
        <end position="34"/>
    </location>
</feature>
<proteinExistence type="predicted"/>
<reference evidence="2 3" key="1">
    <citation type="submission" date="2020-09" db="EMBL/GenBank/DDBJ databases">
        <authorList>
            <person name="Ashkenazy H."/>
        </authorList>
    </citation>
    <scope>NUCLEOTIDE SEQUENCE [LARGE SCALE GENOMIC DNA]</scope>
    <source>
        <strain evidence="3">cv. Cdm-0</strain>
    </source>
</reference>
<dbReference type="EMBL" id="LR881469">
    <property type="protein sequence ID" value="CAD5326670.1"/>
    <property type="molecule type" value="Genomic_DNA"/>
</dbReference>
<feature type="compositionally biased region" description="Basic and acidic residues" evidence="1">
    <location>
        <begin position="1"/>
        <end position="17"/>
    </location>
</feature>
<sequence length="197" mass="21374">MARGESEGESSGSERESSSSSSGNESEPIKGKISEYEKQRLSRIAENKARLDALGISKAAKALLSPSLVSKKRRVKRNSGEEDDDYTPVIADGDGDEDEDEEFLCNSTRKRKNQSSASKRRLSSRKILNTSVFLGEDDDDLDKAIALSLQGSVAGGSRTKNTRSDKEAATMKKKRQGFFFTSSISVLLLLNSLGGCP</sequence>
<dbReference type="AlphaFoldDB" id="A0A7G2EW67"/>
<evidence type="ECO:0000313" key="3">
    <source>
        <dbReference type="Proteomes" id="UP000516314"/>
    </source>
</evidence>
<evidence type="ECO:0000256" key="1">
    <source>
        <dbReference type="SAM" id="MobiDB-lite"/>
    </source>
</evidence>
<evidence type="ECO:0000313" key="2">
    <source>
        <dbReference type="EMBL" id="CAD5326670.1"/>
    </source>
</evidence>
<feature type="compositionally biased region" description="Acidic residues" evidence="1">
    <location>
        <begin position="93"/>
        <end position="103"/>
    </location>
</feature>
<name>A0A7G2EW67_ARATH</name>
<organism evidence="2 3">
    <name type="scientific">Arabidopsis thaliana</name>
    <name type="common">Mouse-ear cress</name>
    <dbReference type="NCBI Taxonomy" id="3702"/>
    <lineage>
        <taxon>Eukaryota</taxon>
        <taxon>Viridiplantae</taxon>
        <taxon>Streptophyta</taxon>
        <taxon>Embryophyta</taxon>
        <taxon>Tracheophyta</taxon>
        <taxon>Spermatophyta</taxon>
        <taxon>Magnoliopsida</taxon>
        <taxon>eudicotyledons</taxon>
        <taxon>Gunneridae</taxon>
        <taxon>Pentapetalae</taxon>
        <taxon>rosids</taxon>
        <taxon>malvids</taxon>
        <taxon>Brassicales</taxon>
        <taxon>Brassicaceae</taxon>
        <taxon>Camelineae</taxon>
        <taxon>Arabidopsis</taxon>
    </lineage>
</organism>